<evidence type="ECO:0000313" key="14">
    <source>
        <dbReference type="EMBL" id="ORY64963.1"/>
    </source>
</evidence>
<dbReference type="PANTHER" id="PTHR10682">
    <property type="entry name" value="POLY A POLYMERASE"/>
    <property type="match status" value="1"/>
</dbReference>
<protein>
    <recommendedName>
        <fullName evidence="3">polynucleotide adenylyltransferase</fullName>
        <ecNumber evidence="3">2.7.7.19</ecNumber>
    </recommendedName>
</protein>
<feature type="domain" description="Polymerase nucleotidyl transferase" evidence="10">
    <location>
        <begin position="658"/>
        <end position="704"/>
    </location>
</feature>
<gene>
    <name evidence="14" type="ORF">BCR38DRAFT_367805</name>
</gene>
<dbReference type="GeneID" id="63773461"/>
<proteinExistence type="inferred from homology"/>
<evidence type="ECO:0000256" key="5">
    <source>
        <dbReference type="ARBA" id="ARBA00022679"/>
    </source>
</evidence>
<evidence type="ECO:0000256" key="8">
    <source>
        <dbReference type="ARBA" id="ARBA00023242"/>
    </source>
</evidence>
<dbReference type="GO" id="GO:0031123">
    <property type="term" value="P:RNA 3'-end processing"/>
    <property type="evidence" value="ECO:0007669"/>
    <property type="project" value="InterPro"/>
</dbReference>
<dbReference type="SUPFAM" id="SSF56219">
    <property type="entry name" value="DNase I-like"/>
    <property type="match status" value="1"/>
</dbReference>
<dbReference type="InParanoid" id="A0A1Y2E0A1"/>
<dbReference type="Pfam" id="PF04457">
    <property type="entry name" value="MJ1316"/>
    <property type="match status" value="1"/>
</dbReference>
<dbReference type="InterPro" id="IPR036691">
    <property type="entry name" value="Endo/exonu/phosph_ase_sf"/>
</dbReference>
<dbReference type="GO" id="GO:0003723">
    <property type="term" value="F:RNA binding"/>
    <property type="evidence" value="ECO:0007669"/>
    <property type="project" value="InterPro"/>
</dbReference>
<feature type="compositionally biased region" description="Acidic residues" evidence="9">
    <location>
        <begin position="1093"/>
        <end position="1103"/>
    </location>
</feature>
<dbReference type="GO" id="GO:0005524">
    <property type="term" value="F:ATP binding"/>
    <property type="evidence" value="ECO:0007669"/>
    <property type="project" value="UniProtKB-KW"/>
</dbReference>
<dbReference type="STRING" id="1141098.A0A1Y2E0A1"/>
<dbReference type="Pfam" id="PF13563">
    <property type="entry name" value="2_5_RNA_ligase2"/>
    <property type="match status" value="1"/>
</dbReference>
<dbReference type="GO" id="GO:0006397">
    <property type="term" value="P:mRNA processing"/>
    <property type="evidence" value="ECO:0007669"/>
    <property type="project" value="UniProtKB-KW"/>
</dbReference>
<dbReference type="Pfam" id="PF04928">
    <property type="entry name" value="PAP_central"/>
    <property type="match status" value="1"/>
</dbReference>
<dbReference type="SUPFAM" id="SSF81301">
    <property type="entry name" value="Nucleotidyltransferase"/>
    <property type="match status" value="1"/>
</dbReference>
<dbReference type="Gene3D" id="3.30.460.10">
    <property type="entry name" value="Beta Polymerase, domain 2"/>
    <property type="match status" value="1"/>
</dbReference>
<accession>A0A1Y2E0A1</accession>
<dbReference type="SUPFAM" id="SSF81631">
    <property type="entry name" value="PAP/OAS1 substrate-binding domain"/>
    <property type="match status" value="1"/>
</dbReference>
<evidence type="ECO:0000259" key="12">
    <source>
        <dbReference type="Pfam" id="PF04457"/>
    </source>
</evidence>
<keyword evidence="5" id="KW-0808">Transferase</keyword>
<dbReference type="EC" id="2.7.7.19" evidence="3"/>
<keyword evidence="8" id="KW-0539">Nucleus</keyword>
<dbReference type="RefSeq" id="XP_040716115.1">
    <property type="nucleotide sequence ID" value="XM_040857249.1"/>
</dbReference>
<reference evidence="14 15" key="1">
    <citation type="submission" date="2016-07" db="EMBL/GenBank/DDBJ databases">
        <title>Pervasive Adenine N6-methylation of Active Genes in Fungi.</title>
        <authorList>
            <consortium name="DOE Joint Genome Institute"/>
            <person name="Mondo S.J."/>
            <person name="Dannebaum R.O."/>
            <person name="Kuo R.C."/>
            <person name="Labutti K."/>
            <person name="Haridas S."/>
            <person name="Kuo A."/>
            <person name="Salamov A."/>
            <person name="Ahrendt S.R."/>
            <person name="Lipzen A."/>
            <person name="Sullivan W."/>
            <person name="Andreopoulos W.B."/>
            <person name="Clum A."/>
            <person name="Lindquist E."/>
            <person name="Daum C."/>
            <person name="Ramamoorthy G.K."/>
            <person name="Gryganskyi A."/>
            <person name="Culley D."/>
            <person name="Magnuson J.K."/>
            <person name="James T.Y."/>
            <person name="O'Malley M.A."/>
            <person name="Stajich J.E."/>
            <person name="Spatafora J.W."/>
            <person name="Visel A."/>
            <person name="Grigoriev I.V."/>
        </authorList>
    </citation>
    <scope>NUCLEOTIDE SEQUENCE [LARGE SCALE GENOMIC DNA]</scope>
    <source>
        <strain evidence="14 15">CBS 129021</strain>
    </source>
</reference>
<dbReference type="Proteomes" id="UP000193689">
    <property type="component" value="Unassembled WGS sequence"/>
</dbReference>
<dbReference type="OrthoDB" id="10263155at2759"/>
<evidence type="ECO:0000256" key="3">
    <source>
        <dbReference type="ARBA" id="ARBA00012388"/>
    </source>
</evidence>
<evidence type="ECO:0000256" key="2">
    <source>
        <dbReference type="ARBA" id="ARBA00010912"/>
    </source>
</evidence>
<dbReference type="InterPro" id="IPR040459">
    <property type="entry name" value="MJ1316"/>
</dbReference>
<keyword evidence="6" id="KW-0547">Nucleotide-binding</keyword>
<name>A0A1Y2E0A1_9PEZI</name>
<dbReference type="InterPro" id="IPR011068">
    <property type="entry name" value="NuclTrfase_I-like_C"/>
</dbReference>
<dbReference type="Pfam" id="PF03372">
    <property type="entry name" value="Exo_endo_phos"/>
    <property type="match status" value="1"/>
</dbReference>
<comment type="similarity">
    <text evidence="2">Belongs to the poly(A) polymerase family.</text>
</comment>
<keyword evidence="15" id="KW-1185">Reference proteome</keyword>
<dbReference type="Gene3D" id="3.90.1140.10">
    <property type="entry name" value="Cyclic phosphodiesterase"/>
    <property type="match status" value="1"/>
</dbReference>
<comment type="caution">
    <text evidence="14">The sequence shown here is derived from an EMBL/GenBank/DDBJ whole genome shotgun (WGS) entry which is preliminary data.</text>
</comment>
<sequence>MAAAEASPRTKSVSFGSHDTALCIFPPRHLWGSIDRLRMLYDKAFEKWPPHVNLIYPFVGVESLPAASDLIISHFQSKRAAADYEELRVRLDCVGVFPHRQDNTISICEKEEENQTMLEETRKGIMEALGQKPTPCRMHMTLGQSQDHNSFPHKSLLHKASLLPAIEWEVNELCILVRERTHINDNASSEMKLWGTIELKNLSISRITTPVGLYPADKEQIHRHNDDEMGTESCSLSWRPYVFSNESFRLYTTPDQRKPSPDSLKLASYNVLAEFHHPPSQSRYALILKNLQEHSALSDVLVLQEVTDDFLCYLLRDGNIRGLYPFVSNGPPDQSDVDPLPSHLNVVVLSKWSFSWDWVSFRRHKGFIVIKFDDIGKAEGDSFIPLILAAAHLACGLTDGSVAAKKTELQSILSYLSNNYPQNPWVLAGDLNITTSAYTIEAALKKKAITPQTAKYLVDLEEMLTESGLEDSWVVARLDNLDSTELEESRQHLQEAFEGEQGATFDPTVNELAARIVGSRFNNRPQRYDRILVKAPDLFFVGGFNMFGFSRCEEDETAPENTYASDHWGVRCSLKCTAGTSELAEETSKLLVPVHLKSASESLSDMSNLKSCLVDCNVFPSNADITKGQQALQILQDAIMGTDRDRAASQARSKLSLVFVPVGSYGLGVWTSSSDIDCLCIGPVSSKTFFSLAVQRLRKAASKGVGIRVLRRVNAHSGSMLELEIQGIKMDLQYCPSAWIAETWPQALRIPANNPAWILPTQILSKLKPTRDLHYLRRTLPDLAAFRIVYHLIKTWAKRRGIYEARFGYLGGIHISIMLSRVCKLLARDARSVSVPDIISTFFNHYAQFDWKKDMVFDPFFHKRLRYVRTAREPMIILGIHAPGLNVAHSASLPSVRTINEEFRRADRLLSDDGMTWSRFLGDIDNSTAHRLEDGASDFLKAYKSYVRIDVQFWGTSLGKGSQFVGWLESRCVMLLVDLNRRLPKIHARIWPVRFVGQESSSYQEEKEYQGYYLIGLDEWETANGQEMTKDDLKLALGSLQTVLQIFEGQIRGDEKYFDSKTSWMSASVVKQSELGSLRLDGREWGEYTIGQDESESDDDSDEDHTTRDDDSEAETSTTKNSKKVPKNAVISPVYEGKLRTSADVMNRLRWDPSLNSSDYLVGYLDRFLGVKERSLDSWKTEQSDEEFIPQHRILYFKQRSDGVVVWDRKARRDDIFGSGVKD</sequence>
<dbReference type="Gene3D" id="3.60.10.10">
    <property type="entry name" value="Endonuclease/exonuclease/phosphatase"/>
    <property type="match status" value="1"/>
</dbReference>
<dbReference type="GO" id="GO:0005634">
    <property type="term" value="C:nucleus"/>
    <property type="evidence" value="ECO:0007669"/>
    <property type="project" value="UniProtKB-SubCell"/>
</dbReference>
<dbReference type="PANTHER" id="PTHR10682:SF23">
    <property type="entry name" value="POLYNUCLEOTIDE ADENYLYLTRANSFERASE"/>
    <property type="match status" value="1"/>
</dbReference>
<keyword evidence="7" id="KW-0067">ATP-binding</keyword>
<feature type="domain" description="MJ1316 RNA cyclic group end recognition" evidence="12">
    <location>
        <begin position="1139"/>
        <end position="1209"/>
    </location>
</feature>
<dbReference type="Gene3D" id="1.10.1410.10">
    <property type="match status" value="1"/>
</dbReference>
<dbReference type="AlphaFoldDB" id="A0A1Y2E0A1"/>
<dbReference type="InterPro" id="IPR043519">
    <property type="entry name" value="NT_sf"/>
</dbReference>
<dbReference type="GO" id="GO:1990817">
    <property type="term" value="F:poly(A) RNA polymerase activity"/>
    <property type="evidence" value="ECO:0007669"/>
    <property type="project" value="UniProtKB-EC"/>
</dbReference>
<evidence type="ECO:0000256" key="9">
    <source>
        <dbReference type="SAM" id="MobiDB-lite"/>
    </source>
</evidence>
<evidence type="ECO:0000256" key="7">
    <source>
        <dbReference type="ARBA" id="ARBA00022840"/>
    </source>
</evidence>
<keyword evidence="4" id="KW-0507">mRNA processing</keyword>
<comment type="subcellular location">
    <subcellularLocation>
        <location evidence="1">Nucleus</location>
    </subcellularLocation>
</comment>
<dbReference type="EMBL" id="MCFJ01000006">
    <property type="protein sequence ID" value="ORY64963.1"/>
    <property type="molecule type" value="Genomic_DNA"/>
</dbReference>
<evidence type="ECO:0000256" key="4">
    <source>
        <dbReference type="ARBA" id="ARBA00022664"/>
    </source>
</evidence>
<dbReference type="InterPro" id="IPR007012">
    <property type="entry name" value="PolA_pol_cen_dom"/>
</dbReference>
<evidence type="ECO:0000256" key="1">
    <source>
        <dbReference type="ARBA" id="ARBA00004123"/>
    </source>
</evidence>
<evidence type="ECO:0000259" key="10">
    <source>
        <dbReference type="Pfam" id="PF01909"/>
    </source>
</evidence>
<evidence type="ECO:0000313" key="15">
    <source>
        <dbReference type="Proteomes" id="UP000193689"/>
    </source>
</evidence>
<evidence type="ECO:0000259" key="11">
    <source>
        <dbReference type="Pfam" id="PF03372"/>
    </source>
</evidence>
<dbReference type="InterPro" id="IPR005135">
    <property type="entry name" value="Endo/exonuclease/phosphatase"/>
</dbReference>
<evidence type="ECO:0000259" key="13">
    <source>
        <dbReference type="Pfam" id="PF04928"/>
    </source>
</evidence>
<evidence type="ECO:0000256" key="6">
    <source>
        <dbReference type="ARBA" id="ARBA00022741"/>
    </source>
</evidence>
<dbReference type="InterPro" id="IPR002934">
    <property type="entry name" value="Polymerase_NTP_transf_dom"/>
</dbReference>
<dbReference type="SUPFAM" id="SSF55003">
    <property type="entry name" value="PAP/Archaeal CCA-adding enzyme, C-terminal domain"/>
    <property type="match status" value="1"/>
</dbReference>
<feature type="domain" description="Poly(A) polymerase central" evidence="13">
    <location>
        <begin position="786"/>
        <end position="910"/>
    </location>
</feature>
<dbReference type="Pfam" id="PF01909">
    <property type="entry name" value="NTP_transf_2"/>
    <property type="match status" value="1"/>
</dbReference>
<organism evidence="14 15">
    <name type="scientific">Pseudomassariella vexata</name>
    <dbReference type="NCBI Taxonomy" id="1141098"/>
    <lineage>
        <taxon>Eukaryota</taxon>
        <taxon>Fungi</taxon>
        <taxon>Dikarya</taxon>
        <taxon>Ascomycota</taxon>
        <taxon>Pezizomycotina</taxon>
        <taxon>Sordariomycetes</taxon>
        <taxon>Xylariomycetidae</taxon>
        <taxon>Amphisphaeriales</taxon>
        <taxon>Pseudomassariaceae</taxon>
        <taxon>Pseudomassariella</taxon>
    </lineage>
</organism>
<feature type="domain" description="Endonuclease/exonuclease/phosphatase" evidence="11">
    <location>
        <begin position="267"/>
        <end position="567"/>
    </location>
</feature>
<dbReference type="Gene3D" id="3.30.70.590">
    <property type="entry name" value="Poly(A) polymerase predicted RNA binding domain"/>
    <property type="match status" value="1"/>
</dbReference>
<feature type="region of interest" description="Disordered" evidence="9">
    <location>
        <begin position="1088"/>
        <end position="1125"/>
    </location>
</feature>